<dbReference type="Proteomes" id="UP000279306">
    <property type="component" value="Chromosome"/>
</dbReference>
<reference evidence="1 2" key="1">
    <citation type="submission" date="2018-12" db="EMBL/GenBank/DDBJ databases">
        <authorList>
            <consortium name="Pathogen Informatics"/>
        </authorList>
    </citation>
    <scope>NUCLEOTIDE SEQUENCE [LARGE SCALE GENOMIC DNA]</scope>
    <source>
        <strain evidence="1 2">NCTC10437</strain>
    </source>
</reference>
<accession>A0A448J0T1</accession>
<dbReference type="AlphaFoldDB" id="A0A448J0T1"/>
<organism evidence="1 2">
    <name type="scientific">Mycolicibacterium aurum</name>
    <name type="common">Mycobacterium aurum</name>
    <dbReference type="NCBI Taxonomy" id="1791"/>
    <lineage>
        <taxon>Bacteria</taxon>
        <taxon>Bacillati</taxon>
        <taxon>Actinomycetota</taxon>
        <taxon>Actinomycetes</taxon>
        <taxon>Mycobacteriales</taxon>
        <taxon>Mycobacteriaceae</taxon>
        <taxon>Mycolicibacterium</taxon>
    </lineage>
</organism>
<name>A0A448J0T1_MYCAU</name>
<evidence type="ECO:0000313" key="1">
    <source>
        <dbReference type="EMBL" id="VEG58147.1"/>
    </source>
</evidence>
<dbReference type="EMBL" id="LR134356">
    <property type="protein sequence ID" value="VEG58147.1"/>
    <property type="molecule type" value="Genomic_DNA"/>
</dbReference>
<sequence>MQHDPLTEAFARCAAQGGGTTETWHADLDHSTVLLGLPGLYDGLVLSQWSDR</sequence>
<dbReference type="RefSeq" id="WP_157866330.1">
    <property type="nucleotide sequence ID" value="NZ_CVQQ01000015.1"/>
</dbReference>
<dbReference type="STRING" id="1791.GCA_001049355_04083"/>
<dbReference type="KEGG" id="mauu:NCTC10437_05171"/>
<evidence type="ECO:0000313" key="2">
    <source>
        <dbReference type="Proteomes" id="UP000279306"/>
    </source>
</evidence>
<keyword evidence="2" id="KW-1185">Reference proteome</keyword>
<proteinExistence type="predicted"/>
<protein>
    <submittedName>
        <fullName evidence="1">Uncharacterized protein</fullName>
    </submittedName>
</protein>
<gene>
    <name evidence="1" type="ORF">NCTC10437_05171</name>
</gene>